<keyword evidence="2" id="KW-1185">Reference proteome</keyword>
<organism evidence="1 2">
    <name type="scientific">Neolentinus lepideus HHB14362 ss-1</name>
    <dbReference type="NCBI Taxonomy" id="1314782"/>
    <lineage>
        <taxon>Eukaryota</taxon>
        <taxon>Fungi</taxon>
        <taxon>Dikarya</taxon>
        <taxon>Basidiomycota</taxon>
        <taxon>Agaricomycotina</taxon>
        <taxon>Agaricomycetes</taxon>
        <taxon>Gloeophyllales</taxon>
        <taxon>Gloeophyllaceae</taxon>
        <taxon>Neolentinus</taxon>
    </lineage>
</organism>
<name>A0A165PV17_9AGAM</name>
<dbReference type="AlphaFoldDB" id="A0A165PV17"/>
<evidence type="ECO:0008006" key="3">
    <source>
        <dbReference type="Google" id="ProtNLM"/>
    </source>
</evidence>
<gene>
    <name evidence="1" type="ORF">NEOLEDRAFT_1139436</name>
</gene>
<protein>
    <recommendedName>
        <fullName evidence="3">F-box domain-containing protein</fullName>
    </recommendedName>
</protein>
<proteinExistence type="predicted"/>
<dbReference type="InParanoid" id="A0A165PV17"/>
<evidence type="ECO:0000313" key="2">
    <source>
        <dbReference type="Proteomes" id="UP000076761"/>
    </source>
</evidence>
<dbReference type="EMBL" id="KV425606">
    <property type="protein sequence ID" value="KZT21537.1"/>
    <property type="molecule type" value="Genomic_DNA"/>
</dbReference>
<evidence type="ECO:0000313" key="1">
    <source>
        <dbReference type="EMBL" id="KZT21537.1"/>
    </source>
</evidence>
<dbReference type="Proteomes" id="UP000076761">
    <property type="component" value="Unassembled WGS sequence"/>
</dbReference>
<dbReference type="STRING" id="1314782.A0A165PV17"/>
<reference evidence="1 2" key="1">
    <citation type="journal article" date="2016" name="Mol. Biol. Evol.">
        <title>Comparative Genomics of Early-Diverging Mushroom-Forming Fungi Provides Insights into the Origins of Lignocellulose Decay Capabilities.</title>
        <authorList>
            <person name="Nagy L.G."/>
            <person name="Riley R."/>
            <person name="Tritt A."/>
            <person name="Adam C."/>
            <person name="Daum C."/>
            <person name="Floudas D."/>
            <person name="Sun H."/>
            <person name="Yadav J.S."/>
            <person name="Pangilinan J."/>
            <person name="Larsson K.H."/>
            <person name="Matsuura K."/>
            <person name="Barry K."/>
            <person name="Labutti K."/>
            <person name="Kuo R."/>
            <person name="Ohm R.A."/>
            <person name="Bhattacharya S.S."/>
            <person name="Shirouzu T."/>
            <person name="Yoshinaga Y."/>
            <person name="Martin F.M."/>
            <person name="Grigoriev I.V."/>
            <person name="Hibbett D.S."/>
        </authorList>
    </citation>
    <scope>NUCLEOTIDE SEQUENCE [LARGE SCALE GENOMIC DNA]</scope>
    <source>
        <strain evidence="1 2">HHB14362 ss-1</strain>
    </source>
</reference>
<dbReference type="OrthoDB" id="2795673at2759"/>
<accession>A0A165PV17</accession>
<sequence>MDDELTLPVELIIIIFDFAAASCKDTALSISLVCSWAHVAVAKHVFSTLVLRGHTTSPEIIPEKVRSLVRNFWIENIGVFWRNAIPFFSSMMLDLERIALPGFYLWAMLEALKEKESAMICGTSESVVEEGHIASSASFKYPCRSLFVLSETPSLIWKMFDECEPSRNFMGGITHIRIQGVSMSTFPPLKGCQNLTHIAFPMWDLKSLHYEQVDNICLTPTIQKLVLTIPKLPPTVSPPYSLGDISLTRLASYVRSRQSVPTRKIHIAFAERNAHPDEWREEIQGRRSIWNNAVPFNSMMDGTFFAELEARHWIFP</sequence>